<keyword evidence="5" id="KW-0597">Phosphoprotein</keyword>
<dbReference type="PANTHER" id="PTHR30505">
    <property type="entry name" value="FRUCTOSE-LIKE PERMEASE"/>
    <property type="match status" value="1"/>
</dbReference>
<feature type="domain" description="PTS EIIA type-2" evidence="13">
    <location>
        <begin position="5"/>
        <end position="148"/>
    </location>
</feature>
<dbReference type="STRING" id="79604.AAY81_09550"/>
<feature type="domain" description="PTS EIIB type-2" evidence="14">
    <location>
        <begin position="173"/>
        <end position="270"/>
    </location>
</feature>
<keyword evidence="11 12" id="KW-0472">Membrane</keyword>
<dbReference type="Gene3D" id="3.40.930.10">
    <property type="entry name" value="Mannitol-specific EII, Chain A"/>
    <property type="match status" value="1"/>
</dbReference>
<dbReference type="InterPro" id="IPR003352">
    <property type="entry name" value="PTS_EIIC"/>
</dbReference>
<evidence type="ECO:0000256" key="7">
    <source>
        <dbReference type="ARBA" id="ARBA00022679"/>
    </source>
</evidence>
<keyword evidence="4" id="KW-1003">Cell membrane</keyword>
<feature type="transmembrane region" description="Helical" evidence="12">
    <location>
        <begin position="615"/>
        <end position="636"/>
    </location>
</feature>
<feature type="transmembrane region" description="Helical" evidence="12">
    <location>
        <begin position="306"/>
        <end position="326"/>
    </location>
</feature>
<name>A0A172S014_9ACTN</name>
<dbReference type="Pfam" id="PF00359">
    <property type="entry name" value="PTS_EIIA_2"/>
    <property type="match status" value="1"/>
</dbReference>
<evidence type="ECO:0000313" key="17">
    <source>
        <dbReference type="Proteomes" id="UP000182975"/>
    </source>
</evidence>
<dbReference type="InterPro" id="IPR016152">
    <property type="entry name" value="PTrfase/Anion_transptr"/>
</dbReference>
<keyword evidence="9 12" id="KW-0812">Transmembrane</keyword>
<keyword evidence="7" id="KW-0808">Transferase</keyword>
<evidence type="ECO:0000256" key="1">
    <source>
        <dbReference type="ARBA" id="ARBA00004429"/>
    </source>
</evidence>
<evidence type="ECO:0000256" key="2">
    <source>
        <dbReference type="ARBA" id="ARBA00004496"/>
    </source>
</evidence>
<feature type="domain" description="PTS EIIC type-2" evidence="15">
    <location>
        <begin position="298"/>
        <end position="644"/>
    </location>
</feature>
<dbReference type="PANTHER" id="PTHR30505:SF28">
    <property type="entry name" value="PTS SYSTEM 2-O-ALPHA-MANNOSYL-D-GLYCERATE-SPECIFIC EIIABC COMPONENT"/>
    <property type="match status" value="1"/>
</dbReference>
<gene>
    <name evidence="16" type="ORF">SAMN02910314_00106</name>
</gene>
<accession>A0A172S014</accession>
<dbReference type="Pfam" id="PF02302">
    <property type="entry name" value="PTS_IIB"/>
    <property type="match status" value="1"/>
</dbReference>
<evidence type="ECO:0000256" key="11">
    <source>
        <dbReference type="ARBA" id="ARBA00023136"/>
    </source>
</evidence>
<evidence type="ECO:0000259" key="14">
    <source>
        <dbReference type="PROSITE" id="PS51099"/>
    </source>
</evidence>
<dbReference type="EMBL" id="FOEC01000001">
    <property type="protein sequence ID" value="SEO39448.1"/>
    <property type="molecule type" value="Genomic_DNA"/>
</dbReference>
<feature type="transmembrane region" description="Helical" evidence="12">
    <location>
        <begin position="476"/>
        <end position="496"/>
    </location>
</feature>
<evidence type="ECO:0000256" key="3">
    <source>
        <dbReference type="ARBA" id="ARBA00022448"/>
    </source>
</evidence>
<dbReference type="CDD" id="cd05569">
    <property type="entry name" value="PTS_IIB_fructose"/>
    <property type="match status" value="1"/>
</dbReference>
<feature type="transmembrane region" description="Helical" evidence="12">
    <location>
        <begin position="517"/>
        <end position="540"/>
    </location>
</feature>
<dbReference type="InterPro" id="IPR013014">
    <property type="entry name" value="PTS_EIIC_2"/>
</dbReference>
<dbReference type="Gene3D" id="3.40.50.2300">
    <property type="match status" value="1"/>
</dbReference>
<dbReference type="KEGG" id="ddt:AAY81_09550"/>
<evidence type="ECO:0000256" key="6">
    <source>
        <dbReference type="ARBA" id="ARBA00022597"/>
    </source>
</evidence>
<dbReference type="InterPro" id="IPR003501">
    <property type="entry name" value="PTS_EIIB_2/3"/>
</dbReference>
<dbReference type="InterPro" id="IPR050864">
    <property type="entry name" value="Bacterial_PTS_Sugar_Transport"/>
</dbReference>
<dbReference type="OrthoDB" id="9782569at2"/>
<dbReference type="PROSITE" id="PS51104">
    <property type="entry name" value="PTS_EIIC_TYPE_2"/>
    <property type="match status" value="1"/>
</dbReference>
<dbReference type="SUPFAM" id="SSF55804">
    <property type="entry name" value="Phoshotransferase/anion transport protein"/>
    <property type="match status" value="1"/>
</dbReference>
<keyword evidence="6" id="KW-0762">Sugar transport</keyword>
<dbReference type="SUPFAM" id="SSF52794">
    <property type="entry name" value="PTS system IIB component-like"/>
    <property type="match status" value="1"/>
</dbReference>
<dbReference type="PATRIC" id="fig|79604.3.peg.1914"/>
<dbReference type="PROSITE" id="PS51094">
    <property type="entry name" value="PTS_EIIA_TYPE_2"/>
    <property type="match status" value="1"/>
</dbReference>
<dbReference type="NCBIfam" id="TIGR01427">
    <property type="entry name" value="PTS_IIC_fructo"/>
    <property type="match status" value="1"/>
</dbReference>
<feature type="transmembrane region" description="Helical" evidence="12">
    <location>
        <begin position="401"/>
        <end position="419"/>
    </location>
</feature>
<dbReference type="InterPro" id="IPR006327">
    <property type="entry name" value="PTS_IIC_fruc"/>
</dbReference>
<dbReference type="PROSITE" id="PS51099">
    <property type="entry name" value="PTS_EIIB_TYPE_2"/>
    <property type="match status" value="1"/>
</dbReference>
<dbReference type="AlphaFoldDB" id="A0A172S014"/>
<evidence type="ECO:0000256" key="10">
    <source>
        <dbReference type="ARBA" id="ARBA00022989"/>
    </source>
</evidence>
<evidence type="ECO:0000256" key="5">
    <source>
        <dbReference type="ARBA" id="ARBA00022553"/>
    </source>
</evidence>
<dbReference type="GO" id="GO:0005351">
    <property type="term" value="F:carbohydrate:proton symporter activity"/>
    <property type="evidence" value="ECO:0007669"/>
    <property type="project" value="InterPro"/>
</dbReference>
<dbReference type="NCBIfam" id="TIGR00829">
    <property type="entry name" value="FRU"/>
    <property type="match status" value="1"/>
</dbReference>
<feature type="transmembrane region" description="Helical" evidence="12">
    <location>
        <begin position="440"/>
        <end position="464"/>
    </location>
</feature>
<keyword evidence="17" id="KW-1185">Reference proteome</keyword>
<dbReference type="FunFam" id="3.40.930.10:FF:000009">
    <property type="entry name" value="PTS system, fructose specific IIABC component"/>
    <property type="match status" value="1"/>
</dbReference>
<evidence type="ECO:0000256" key="4">
    <source>
        <dbReference type="ARBA" id="ARBA00022475"/>
    </source>
</evidence>
<dbReference type="Pfam" id="PF02378">
    <property type="entry name" value="PTS_EIIC"/>
    <property type="match status" value="1"/>
</dbReference>
<dbReference type="GO" id="GO:0005737">
    <property type="term" value="C:cytoplasm"/>
    <property type="evidence" value="ECO:0007669"/>
    <property type="project" value="UniProtKB-SubCell"/>
</dbReference>
<keyword evidence="3" id="KW-0813">Transport</keyword>
<evidence type="ECO:0000259" key="15">
    <source>
        <dbReference type="PROSITE" id="PS51104"/>
    </source>
</evidence>
<feature type="transmembrane region" description="Helical" evidence="12">
    <location>
        <begin position="375"/>
        <end position="395"/>
    </location>
</feature>
<feature type="transmembrane region" description="Helical" evidence="12">
    <location>
        <begin position="577"/>
        <end position="595"/>
    </location>
</feature>
<evidence type="ECO:0000256" key="9">
    <source>
        <dbReference type="ARBA" id="ARBA00022692"/>
    </source>
</evidence>
<dbReference type="GO" id="GO:0090563">
    <property type="term" value="F:protein-phosphocysteine-sugar phosphotransferase activity"/>
    <property type="evidence" value="ECO:0007669"/>
    <property type="project" value="TreeGrafter"/>
</dbReference>
<dbReference type="CDD" id="cd00211">
    <property type="entry name" value="PTS_IIA_fru"/>
    <property type="match status" value="1"/>
</dbReference>
<evidence type="ECO:0000259" key="13">
    <source>
        <dbReference type="PROSITE" id="PS51094"/>
    </source>
</evidence>
<evidence type="ECO:0000256" key="12">
    <source>
        <dbReference type="SAM" id="Phobius"/>
    </source>
</evidence>
<keyword evidence="8" id="KW-0598">Phosphotransferase system</keyword>
<protein>
    <submittedName>
        <fullName evidence="16">PTS system, fructose-specific IIC component</fullName>
    </submittedName>
</protein>
<organism evidence="16 17">
    <name type="scientific">Denitrobacterium detoxificans</name>
    <dbReference type="NCBI Taxonomy" id="79604"/>
    <lineage>
        <taxon>Bacteria</taxon>
        <taxon>Bacillati</taxon>
        <taxon>Actinomycetota</taxon>
        <taxon>Coriobacteriia</taxon>
        <taxon>Eggerthellales</taxon>
        <taxon>Eggerthellaceae</taxon>
        <taxon>Denitrobacterium</taxon>
    </lineage>
</organism>
<dbReference type="FunFam" id="3.40.50.2300:FF:000014">
    <property type="entry name" value="PTS system fructose-like transporter subunit IIB"/>
    <property type="match status" value="1"/>
</dbReference>
<dbReference type="GO" id="GO:0022877">
    <property type="term" value="F:protein-N(PI)-phosphohistidine-fructose phosphotransferase system transporter activity"/>
    <property type="evidence" value="ECO:0007669"/>
    <property type="project" value="InterPro"/>
</dbReference>
<dbReference type="InterPro" id="IPR013011">
    <property type="entry name" value="PTS_EIIB_2"/>
</dbReference>
<dbReference type="RefSeq" id="WP_066664439.1">
    <property type="nucleotide sequence ID" value="NZ_CP011402.1"/>
</dbReference>
<dbReference type="GO" id="GO:0009401">
    <property type="term" value="P:phosphoenolpyruvate-dependent sugar phosphotransferase system"/>
    <property type="evidence" value="ECO:0007669"/>
    <property type="project" value="UniProtKB-KW"/>
</dbReference>
<evidence type="ECO:0000313" key="16">
    <source>
        <dbReference type="EMBL" id="SEO39448.1"/>
    </source>
</evidence>
<comment type="subcellular location">
    <subcellularLocation>
        <location evidence="1">Cell inner membrane</location>
        <topology evidence="1">Multi-pass membrane protein</topology>
    </subcellularLocation>
    <subcellularLocation>
        <location evidence="2">Cytoplasm</location>
    </subcellularLocation>
</comment>
<keyword evidence="10 12" id="KW-1133">Transmembrane helix</keyword>
<feature type="transmembrane region" description="Helical" evidence="12">
    <location>
        <begin position="346"/>
        <end position="368"/>
    </location>
</feature>
<dbReference type="InterPro" id="IPR003353">
    <property type="entry name" value="PTS_IIB_fruc"/>
</dbReference>
<dbReference type="InterPro" id="IPR036095">
    <property type="entry name" value="PTS_EIIB-like_sf"/>
</dbReference>
<dbReference type="Proteomes" id="UP000182975">
    <property type="component" value="Unassembled WGS sequence"/>
</dbReference>
<dbReference type="GO" id="GO:0005886">
    <property type="term" value="C:plasma membrane"/>
    <property type="evidence" value="ECO:0007669"/>
    <property type="project" value="UniProtKB-SubCell"/>
</dbReference>
<dbReference type="InterPro" id="IPR002178">
    <property type="entry name" value="PTS_EIIA_type-2_dom"/>
</dbReference>
<dbReference type="PROSITE" id="PS00372">
    <property type="entry name" value="PTS_EIIA_TYPE_2_HIS"/>
    <property type="match status" value="1"/>
</dbReference>
<sequence>MRIIDLLAPEAIELGASAASKSDAIDKLIGLHEAAGNLSDVAAYREAILAREATGTTAIGEGMAIPHAKTDAVAKPALAAITVPEGVDYDAPDGKDSTLLFMIAAPSDGEVHLEVLSRLMTMLMDLDFREALMGAGSAQEFLQLIDAKEREKFGEPEEATAPVVVKEAADDRIRVLAVTACPTGIAHTYMAAEALDQQAKKMGVSIKVETNGSGGAKNVLTADEIAACDGIIVAADKNVSMARFDGKPVYITKVANGINKPEELINKVLNGEAPVYHHSGAAESTADAAESESAGRRVYKHLMEGVSHMLPFVVAGGIFIALAFLIDTVMGAPQDGTFGSATPVAAWFKGVGGISFNFMLAILAGYIGRSIADRPGLLVGFVGGAMAAAGCTFAAPAGTEVSAGFLGALLAGFAGGYFMKWIEHICEHIPQALDGMKPVLIFPLIGLAFIGLVMCAVNPAMIALNQAISDFLNSLGNAKILLGILLGGMMAIDMGGPINKAAYLFGTASIANGDYDIMAAVMIGGMVPPLAIALACTFFKDRWTETELKSAPVNYIMGLSFITEGAIPYAAADPLRVIPACVVGSAVAGAISMAFGCTLMAPHGGIFVFAVVGNWPMYLVALAVGAVVGALMLRILKKKVSKEG</sequence>
<reference evidence="17" key="1">
    <citation type="submission" date="2016-10" db="EMBL/GenBank/DDBJ databases">
        <authorList>
            <person name="Varghese N."/>
        </authorList>
    </citation>
    <scope>NUCLEOTIDE SEQUENCE [LARGE SCALE GENOMIC DNA]</scope>
    <source>
        <strain evidence="17">DSM 21843</strain>
    </source>
</reference>
<evidence type="ECO:0000256" key="8">
    <source>
        <dbReference type="ARBA" id="ARBA00022683"/>
    </source>
</evidence>
<proteinExistence type="predicted"/>